<dbReference type="Pfam" id="PF08376">
    <property type="entry name" value="NIT"/>
    <property type="match status" value="1"/>
</dbReference>
<comment type="caution">
    <text evidence="2">The sequence shown here is derived from an EMBL/GenBank/DDBJ whole genome shotgun (WGS) entry which is preliminary data.</text>
</comment>
<evidence type="ECO:0000259" key="1">
    <source>
        <dbReference type="Pfam" id="PF08376"/>
    </source>
</evidence>
<name>A0ABW2A6E3_9GAMM</name>
<proteinExistence type="predicted"/>
<dbReference type="InterPro" id="IPR013587">
    <property type="entry name" value="Nitrate/nitrite_sensing"/>
</dbReference>
<evidence type="ECO:0000313" key="2">
    <source>
        <dbReference type="EMBL" id="MFC6672854.1"/>
    </source>
</evidence>
<accession>A0ABW2A6E3</accession>
<protein>
    <submittedName>
        <fullName evidence="2">Nitrate- and nitrite sensing domain-containing protein</fullName>
    </submittedName>
</protein>
<dbReference type="EMBL" id="JBHSWE010000001">
    <property type="protein sequence ID" value="MFC6672854.1"/>
    <property type="molecule type" value="Genomic_DNA"/>
</dbReference>
<dbReference type="Proteomes" id="UP001596422">
    <property type="component" value="Unassembled WGS sequence"/>
</dbReference>
<feature type="domain" description="Nitrate/nitrite sensing protein" evidence="1">
    <location>
        <begin position="1"/>
        <end position="115"/>
    </location>
</feature>
<reference evidence="3" key="1">
    <citation type="journal article" date="2019" name="Int. J. Syst. Evol. Microbiol.">
        <title>The Global Catalogue of Microorganisms (GCM) 10K type strain sequencing project: providing services to taxonomists for standard genome sequencing and annotation.</title>
        <authorList>
            <consortium name="The Broad Institute Genomics Platform"/>
            <consortium name="The Broad Institute Genome Sequencing Center for Infectious Disease"/>
            <person name="Wu L."/>
            <person name="Ma J."/>
        </authorList>
    </citation>
    <scope>NUCLEOTIDE SEQUENCE [LARGE SCALE GENOMIC DNA]</scope>
    <source>
        <strain evidence="3">NBRC 111756</strain>
    </source>
</reference>
<evidence type="ECO:0000313" key="3">
    <source>
        <dbReference type="Proteomes" id="UP001596422"/>
    </source>
</evidence>
<sequence length="122" mass="13737">MQTAEWAGQARALGTGIAASGRSCPEQRVRLRFLHQKIRQLSETAFQALQQNPGAETPGFRLPQCQQAVQTFLQCLEQELLDQERPQIDARHYFQQATRAVDELLALVDAALDQLRRIHGEG</sequence>
<keyword evidence="3" id="KW-1185">Reference proteome</keyword>
<organism evidence="2 3">
    <name type="scientific">Marinobacterium aestuariivivens</name>
    <dbReference type="NCBI Taxonomy" id="1698799"/>
    <lineage>
        <taxon>Bacteria</taxon>
        <taxon>Pseudomonadati</taxon>
        <taxon>Pseudomonadota</taxon>
        <taxon>Gammaproteobacteria</taxon>
        <taxon>Oceanospirillales</taxon>
        <taxon>Oceanospirillaceae</taxon>
        <taxon>Marinobacterium</taxon>
    </lineage>
</organism>
<dbReference type="RefSeq" id="WP_379911268.1">
    <property type="nucleotide sequence ID" value="NZ_JBHSWE010000001.1"/>
</dbReference>
<gene>
    <name evidence="2" type="ORF">ACFQDL_24305</name>
</gene>